<keyword evidence="4" id="KW-1185">Reference proteome</keyword>
<feature type="transmembrane region" description="Helical" evidence="2">
    <location>
        <begin position="111"/>
        <end position="129"/>
    </location>
</feature>
<feature type="coiled-coil region" evidence="1">
    <location>
        <begin position="88"/>
        <end position="115"/>
    </location>
</feature>
<dbReference type="EMBL" id="MZ130488">
    <property type="protein sequence ID" value="QWM90361.1"/>
    <property type="molecule type" value="Genomic_DNA"/>
</dbReference>
<sequence length="130" mass="14773">MLTIALLLCCFKSWCQNKVSELSFTGEIQLAPDSTCIVPIKLIKQANIKLIERNSFTKVMQEQEDIIKLQKLELKEYSVIVGDMQNRIVSYNTINNNLNKQIEQYKKRNKILIGTSCGVIAVAALILIIK</sequence>
<name>A0AAE7RVW5_9CAUD</name>
<dbReference type="KEGG" id="vg:75691619"/>
<keyword evidence="2" id="KW-0472">Membrane</keyword>
<dbReference type="GeneID" id="75691619"/>
<evidence type="ECO:0000313" key="3">
    <source>
        <dbReference type="EMBL" id="QWM90361.1"/>
    </source>
</evidence>
<dbReference type="RefSeq" id="YP_010359933.1">
    <property type="nucleotide sequence ID" value="NC_062778.1"/>
</dbReference>
<evidence type="ECO:0000256" key="1">
    <source>
        <dbReference type="SAM" id="Coils"/>
    </source>
</evidence>
<accession>A0AAE7RVW5</accession>
<organism evidence="3 4">
    <name type="scientific">uncultured phage cr17_1</name>
    <dbReference type="NCBI Taxonomy" id="2986404"/>
    <lineage>
        <taxon>Viruses</taxon>
        <taxon>Duplodnaviria</taxon>
        <taxon>Heunggongvirae</taxon>
        <taxon>Uroviricota</taxon>
        <taxon>Caudoviricetes</taxon>
        <taxon>Crassvirales</taxon>
        <taxon>Intestiviridae</taxon>
        <taxon>Crudevirinae</taxon>
        <taxon>Endlipuvirus</taxon>
        <taxon>Endlipuvirus intestinihominis</taxon>
    </lineage>
</organism>
<keyword evidence="1" id="KW-0175">Coiled coil</keyword>
<evidence type="ECO:0000256" key="2">
    <source>
        <dbReference type="SAM" id="Phobius"/>
    </source>
</evidence>
<protein>
    <submittedName>
        <fullName evidence="3">Uncharacterized protein</fullName>
    </submittedName>
</protein>
<reference evidence="3 4" key="1">
    <citation type="submission" date="2021-04" db="EMBL/GenBank/DDBJ databases">
        <authorList>
            <person name="Shkoporov A.N."/>
            <person name="Stockdale S.R."/>
            <person name="Guerin E."/>
            <person name="Ross R.P."/>
            <person name="Hill C."/>
        </authorList>
    </citation>
    <scope>NUCLEOTIDE SEQUENCE [LARGE SCALE GENOMIC DNA]</scope>
    <source>
        <strain evidence="4">cr17_1</strain>
    </source>
</reference>
<gene>
    <name evidence="3" type="primary">gp_25624</name>
</gene>
<keyword evidence="2" id="KW-0812">Transmembrane</keyword>
<evidence type="ECO:0000313" key="4">
    <source>
        <dbReference type="Proteomes" id="UP000827442"/>
    </source>
</evidence>
<proteinExistence type="predicted"/>
<keyword evidence="2" id="KW-1133">Transmembrane helix</keyword>
<dbReference type="Proteomes" id="UP000827442">
    <property type="component" value="Segment"/>
</dbReference>